<evidence type="ECO:0000313" key="7">
    <source>
        <dbReference type="EMBL" id="QSL65771.1"/>
    </source>
</evidence>
<dbReference type="GO" id="GO:0005546">
    <property type="term" value="F:phosphatidylinositol-4,5-bisphosphate binding"/>
    <property type="evidence" value="ECO:0007669"/>
    <property type="project" value="TreeGrafter"/>
</dbReference>
<evidence type="ECO:0000256" key="1">
    <source>
        <dbReference type="ARBA" id="ARBA00006518"/>
    </source>
</evidence>
<dbReference type="GO" id="GO:0005886">
    <property type="term" value="C:plasma membrane"/>
    <property type="evidence" value="ECO:0007669"/>
    <property type="project" value="TreeGrafter"/>
</dbReference>
<gene>
    <name evidence="7" type="ORF">MERGE_000049</name>
</gene>
<evidence type="ECO:0000256" key="4">
    <source>
        <dbReference type="ARBA" id="ARBA00023054"/>
    </source>
</evidence>
<dbReference type="PANTHER" id="PTHR16092">
    <property type="entry name" value="SEC3/SYNTAXIN-RELATED"/>
    <property type="match status" value="1"/>
</dbReference>
<dbReference type="PANTHER" id="PTHR16092:SF14">
    <property type="entry name" value="EXOCYST COMPLEX COMPONENT 1 ISOFORM X1"/>
    <property type="match status" value="1"/>
</dbReference>
<dbReference type="InterPro" id="IPR048628">
    <property type="entry name" value="Sec3_C"/>
</dbReference>
<keyword evidence="3" id="KW-0268">Exocytosis</keyword>
<dbReference type="InterPro" id="IPR019160">
    <property type="entry name" value="Sec3_CC"/>
</dbReference>
<dbReference type="CDD" id="cd13315">
    <property type="entry name" value="PH_Sec3"/>
    <property type="match status" value="1"/>
</dbReference>
<evidence type="ECO:0000259" key="6">
    <source>
        <dbReference type="SMART" id="SM01313"/>
    </source>
</evidence>
<dbReference type="OrthoDB" id="27109at2759"/>
<dbReference type="Pfam" id="PF15277">
    <property type="entry name" value="Sec3-PIP2_bind"/>
    <property type="match status" value="1"/>
</dbReference>
<evidence type="ECO:0000256" key="3">
    <source>
        <dbReference type="ARBA" id="ARBA00022483"/>
    </source>
</evidence>
<dbReference type="GO" id="GO:0000145">
    <property type="term" value="C:exocyst"/>
    <property type="evidence" value="ECO:0007669"/>
    <property type="project" value="InterPro"/>
</dbReference>
<feature type="domain" description="Exocyst complex component Sec3 PIP2-binding N-terminal" evidence="6">
    <location>
        <begin position="53"/>
        <end position="137"/>
    </location>
</feature>
<dbReference type="EMBL" id="CP054539">
    <property type="protein sequence ID" value="QSL65771.1"/>
    <property type="molecule type" value="Genomic_DNA"/>
</dbReference>
<keyword evidence="2" id="KW-0813">Transport</keyword>
<reference evidence="7" key="1">
    <citation type="submission" date="2020-06" db="EMBL/GenBank/DDBJ databases">
        <title>Genomes of multiple members of Pneumocystis genus reveal paths to human pathogen Pneumocystis jirovecii.</title>
        <authorList>
            <person name="Cisse O.H."/>
            <person name="Ma L."/>
            <person name="Dekker J."/>
            <person name="Khil P."/>
            <person name="Jo J."/>
            <person name="Brenchley J."/>
            <person name="Blair R."/>
            <person name="Pahar B."/>
            <person name="Chabe M."/>
            <person name="Van Rompay K.A."/>
            <person name="Keesler R."/>
            <person name="Sukura A."/>
            <person name="Hirsch V."/>
            <person name="Kutty G."/>
            <person name="Liu Y."/>
            <person name="Peng L."/>
            <person name="Chen J."/>
            <person name="Song J."/>
            <person name="Weissenbacher-Lang C."/>
            <person name="Xu J."/>
            <person name="Upham N.S."/>
            <person name="Stajich J.E."/>
            <person name="Cuomo C.A."/>
            <person name="Cushion M.T."/>
            <person name="Kovacs J.A."/>
        </authorList>
    </citation>
    <scope>NUCLEOTIDE SEQUENCE</scope>
    <source>
        <strain evidence="7">2A</strain>
    </source>
</reference>
<feature type="compositionally biased region" description="Polar residues" evidence="5">
    <location>
        <begin position="185"/>
        <end position="196"/>
    </location>
</feature>
<dbReference type="Pfam" id="PF20654">
    <property type="entry name" value="Sec3_C-term"/>
    <property type="match status" value="1"/>
</dbReference>
<dbReference type="Proteomes" id="UP000663699">
    <property type="component" value="Chromosome 8"/>
</dbReference>
<dbReference type="GO" id="GO:0006887">
    <property type="term" value="P:exocytosis"/>
    <property type="evidence" value="ECO:0007669"/>
    <property type="project" value="UniProtKB-KW"/>
</dbReference>
<dbReference type="InterPro" id="IPR028258">
    <property type="entry name" value="Sec3-PIP2_bind"/>
</dbReference>
<name>A0A899FVG7_9ASCO</name>
<dbReference type="AlphaFoldDB" id="A0A899FVG7"/>
<protein>
    <recommendedName>
        <fullName evidence="6">Exocyst complex component Sec3 PIP2-binding N-terminal domain-containing protein</fullName>
    </recommendedName>
</protein>
<keyword evidence="4" id="KW-0175">Coiled coil</keyword>
<dbReference type="Gene3D" id="2.30.29.90">
    <property type="match status" value="1"/>
</dbReference>
<proteinExistence type="inferred from homology"/>
<comment type="similarity">
    <text evidence="1">Belongs to the SEC3 family.</text>
</comment>
<organism evidence="7 8">
    <name type="scientific">Pneumocystis wakefieldiae</name>
    <dbReference type="NCBI Taxonomy" id="38082"/>
    <lineage>
        <taxon>Eukaryota</taxon>
        <taxon>Fungi</taxon>
        <taxon>Dikarya</taxon>
        <taxon>Ascomycota</taxon>
        <taxon>Taphrinomycotina</taxon>
        <taxon>Pneumocystomycetes</taxon>
        <taxon>Pneumocystaceae</taxon>
        <taxon>Pneumocystis</taxon>
    </lineage>
</organism>
<feature type="region of interest" description="Disordered" evidence="5">
    <location>
        <begin position="185"/>
        <end position="221"/>
    </location>
</feature>
<evidence type="ECO:0000256" key="5">
    <source>
        <dbReference type="SAM" id="MobiDB-lite"/>
    </source>
</evidence>
<dbReference type="Pfam" id="PF09763">
    <property type="entry name" value="Sec3_CC"/>
    <property type="match status" value="1"/>
</dbReference>
<evidence type="ECO:0000256" key="2">
    <source>
        <dbReference type="ARBA" id="ARBA00022448"/>
    </source>
</evidence>
<dbReference type="SMART" id="SM01313">
    <property type="entry name" value="Sec3-PIP2_bind"/>
    <property type="match status" value="1"/>
</dbReference>
<accession>A0A899FVG7</accession>
<feature type="compositionally biased region" description="Low complexity" evidence="5">
    <location>
        <begin position="211"/>
        <end position="221"/>
    </location>
</feature>
<keyword evidence="8" id="KW-1185">Reference proteome</keyword>
<dbReference type="GO" id="GO:0006893">
    <property type="term" value="P:Golgi to plasma membrane transport"/>
    <property type="evidence" value="ECO:0007669"/>
    <property type="project" value="TreeGrafter"/>
</dbReference>
<evidence type="ECO:0000313" key="8">
    <source>
        <dbReference type="Proteomes" id="UP000663699"/>
    </source>
</evidence>
<sequence length="1093" mass="128835">MTSTDNADNTKIRIIRSLFSNRTENVIENYITHIKVFEESHYLFPDGKDSQHTTRKRRYILISVKNNGKVQIHKSRENSNGTFSIGKTWDMTELQRIDNVDAYKVIVTFQKPYHWICESTKDKLFFIEVLVKIYKKFTGGKIPVMNGFEEMKNFDITNFIESDFSFSQRLSHASYEQKNINESLTKHSSFSSQQRLKNGRNSLSSEKHSSNRSSSLSYHSSKLSRGHKETFSFSSNQYLFSDSLSQIMQKQNSESFSLNSNLSEKFENNDTSKHDSGFSTKSLDYSIFRNKDRKISNDSSTSLNKEFFKKTKFFDNLAKPFKNNDYDMIKSPSNDKDVDDIINHIDQILDSFDWTALENVAKLEEKLKDELSDLESENIQRIIESNNKMKELSENLQPSIKECKKLNSILSLYSAELNSLKDDIFHIEIQNRGLQVQAANQKKLAFELQNLLVISCLLDLEVFNIIKDILSINVNDLEPLKKASFESTAGIMDIEKSLTFLYKVLKIPSSETNDEKSRDDIAIMKNKRAEYEKESNDFLSRLAQYLNYKFQTELSNLTYKDYSPNLKVLRPHLVSHTSTYMSFYRYQNFMLYAKKISHSMFSIFQECYIKYTREFYNNNFDKFFNIWKTIIKKVSSEENEFLFTSIKETSQGMINIKTGNIKRSVTTFKTYRAPIVDSWKEENQEAKVTASEAFFCLIKEIVTAITQEQNFITSFFHLASAKKQDYTELVSWNNNQDDISDVLRKKRPLESNRSIAKSVLNMMSKIMNFLHDNLPAFGEFCCKSDPMCILENIRSLEKFLSEWEKTDQEYLIRILNKLYFKHIELFYIFIDNQVQAIESVKMISKRKQGVLSFFKIFPDFVEKYIKQNPDSDNIEINGLLDKALEKLNHAMFKTFNMLSEDTYNLSNILKVDSEDKELLYYHIMVVENMFYYLQELRKKDIFILDLYIENAKIKYQEHLNLYIENVIRRPLGRIMDFSENVESLLKTKTIEEIKNRMSFSVTSLKRIMISYDIKEVLKGIETLYKRVEKHFRNEENPYHEQLIAVIWNRINDEYKEKVKKFHQLVENYYETDGIYINWTYDDLESSFLKKGIM</sequence>